<organism evidence="8 9">
    <name type="scientific">Stieleria marina</name>
    <dbReference type="NCBI Taxonomy" id="1930275"/>
    <lineage>
        <taxon>Bacteria</taxon>
        <taxon>Pseudomonadati</taxon>
        <taxon>Planctomycetota</taxon>
        <taxon>Planctomycetia</taxon>
        <taxon>Pirellulales</taxon>
        <taxon>Pirellulaceae</taxon>
        <taxon>Stieleria</taxon>
    </lineage>
</organism>
<dbReference type="GO" id="GO:0006629">
    <property type="term" value="P:lipid metabolic process"/>
    <property type="evidence" value="ECO:0007669"/>
    <property type="project" value="TreeGrafter"/>
</dbReference>
<evidence type="ECO:0000256" key="1">
    <source>
        <dbReference type="ARBA" id="ARBA00004127"/>
    </source>
</evidence>
<dbReference type="Pfam" id="PF07787">
    <property type="entry name" value="TMEM43"/>
    <property type="match status" value="1"/>
</dbReference>
<evidence type="ECO:0000256" key="5">
    <source>
        <dbReference type="ARBA" id="ARBA00022989"/>
    </source>
</evidence>
<dbReference type="GO" id="GO:0071763">
    <property type="term" value="P:nuclear membrane organization"/>
    <property type="evidence" value="ECO:0007669"/>
    <property type="project" value="TreeGrafter"/>
</dbReference>
<gene>
    <name evidence="8" type="ORF">K239x_40330</name>
</gene>
<accession>A0A517NY22</accession>
<dbReference type="EMBL" id="CP036526">
    <property type="protein sequence ID" value="QDT12025.1"/>
    <property type="molecule type" value="Genomic_DNA"/>
</dbReference>
<comment type="subcellular location">
    <subcellularLocation>
        <location evidence="1">Endomembrane system</location>
        <topology evidence="1">Multi-pass membrane protein</topology>
    </subcellularLocation>
    <subcellularLocation>
        <location evidence="2">Endoplasmic reticulum membrane</location>
    </subcellularLocation>
</comment>
<evidence type="ECO:0000256" key="6">
    <source>
        <dbReference type="ARBA" id="ARBA00023136"/>
    </source>
</evidence>
<evidence type="ECO:0000256" key="3">
    <source>
        <dbReference type="ARBA" id="ARBA00022692"/>
    </source>
</evidence>
<dbReference type="Proteomes" id="UP000319817">
    <property type="component" value="Chromosome"/>
</dbReference>
<feature type="transmembrane region" description="Helical" evidence="7">
    <location>
        <begin position="354"/>
        <end position="376"/>
    </location>
</feature>
<reference evidence="8 9" key="1">
    <citation type="submission" date="2019-02" db="EMBL/GenBank/DDBJ databases">
        <title>Deep-cultivation of Planctomycetes and their phenomic and genomic characterization uncovers novel biology.</title>
        <authorList>
            <person name="Wiegand S."/>
            <person name="Jogler M."/>
            <person name="Boedeker C."/>
            <person name="Pinto D."/>
            <person name="Vollmers J."/>
            <person name="Rivas-Marin E."/>
            <person name="Kohn T."/>
            <person name="Peeters S.H."/>
            <person name="Heuer A."/>
            <person name="Rast P."/>
            <person name="Oberbeckmann S."/>
            <person name="Bunk B."/>
            <person name="Jeske O."/>
            <person name="Meyerdierks A."/>
            <person name="Storesund J.E."/>
            <person name="Kallscheuer N."/>
            <person name="Luecker S."/>
            <person name="Lage O.M."/>
            <person name="Pohl T."/>
            <person name="Merkel B.J."/>
            <person name="Hornburger P."/>
            <person name="Mueller R.-W."/>
            <person name="Bruemmer F."/>
            <person name="Labrenz M."/>
            <person name="Spormann A.M."/>
            <person name="Op den Camp H."/>
            <person name="Overmann J."/>
            <person name="Amann R."/>
            <person name="Jetten M.S.M."/>
            <person name="Mascher T."/>
            <person name="Medema M.H."/>
            <person name="Devos D.P."/>
            <person name="Kaster A.-K."/>
            <person name="Ovreas L."/>
            <person name="Rohde M."/>
            <person name="Galperin M.Y."/>
            <person name="Jogler C."/>
        </authorList>
    </citation>
    <scope>NUCLEOTIDE SEQUENCE [LARGE SCALE GENOMIC DNA]</scope>
    <source>
        <strain evidence="8 9">K23_9</strain>
    </source>
</reference>
<feature type="transmembrane region" description="Helical" evidence="7">
    <location>
        <begin position="294"/>
        <end position="312"/>
    </location>
</feature>
<keyword evidence="3 7" id="KW-0812">Transmembrane</keyword>
<sequence>MSVVVTEESWFGRIGGAFKGIIVGVLLTVVSVPLLFWNEGRAVKTAKGLKEGAGAVVSVESDSILPENDGKFVYFTGTANTDETLADKEFGVQFNGIRLKRNAEMFQWVEKKSSKTKKKLGGGTRTETTYDYEKDWESSLVDSSDFHQKGGHTNPESMRFPSMTQEAGTVHVGGYLLSSSLTSQISGDDRLDVELENIDEDIRENIRVKEENGTTVAYFRPGGQYDDMPRIGDIRVSFTAVPNSMVSVMSQQKGETLQPYVTQYDTRLNMLSMGNVAPEQMIATAEAKNAQMTWILRALGSGMMFFGFMMMMKPLSVLADVVPLFGSIVGAGTGFVAFLLAAAGSLITISIAWIFYRPLLGVGLLALAGVALFFLFKRTRSAKKYAADEMGDVQPL</sequence>
<evidence type="ECO:0000256" key="4">
    <source>
        <dbReference type="ARBA" id="ARBA00022824"/>
    </source>
</evidence>
<dbReference type="PANTHER" id="PTHR13416">
    <property type="match status" value="1"/>
</dbReference>
<feature type="transmembrane region" description="Helical" evidence="7">
    <location>
        <begin position="20"/>
        <end position="37"/>
    </location>
</feature>
<protein>
    <submittedName>
        <fullName evidence="8">Uncharacterized protein</fullName>
    </submittedName>
</protein>
<keyword evidence="9" id="KW-1185">Reference proteome</keyword>
<dbReference type="GO" id="GO:0012505">
    <property type="term" value="C:endomembrane system"/>
    <property type="evidence" value="ECO:0007669"/>
    <property type="project" value="UniProtKB-SubCell"/>
</dbReference>
<evidence type="ECO:0000256" key="2">
    <source>
        <dbReference type="ARBA" id="ARBA00004586"/>
    </source>
</evidence>
<keyword evidence="4" id="KW-0256">Endoplasmic reticulum</keyword>
<proteinExistence type="predicted"/>
<evidence type="ECO:0000313" key="9">
    <source>
        <dbReference type="Proteomes" id="UP000319817"/>
    </source>
</evidence>
<dbReference type="InterPro" id="IPR012430">
    <property type="entry name" value="TMEM43_fam"/>
</dbReference>
<name>A0A517NY22_9BACT</name>
<evidence type="ECO:0000313" key="8">
    <source>
        <dbReference type="EMBL" id="QDT12025.1"/>
    </source>
</evidence>
<dbReference type="RefSeq" id="WP_145419761.1">
    <property type="nucleotide sequence ID" value="NZ_CP036526.1"/>
</dbReference>
<dbReference type="AlphaFoldDB" id="A0A517NY22"/>
<keyword evidence="6 7" id="KW-0472">Membrane</keyword>
<dbReference type="PANTHER" id="PTHR13416:SF2">
    <property type="entry name" value="TRANSMEMBRANE PROTEIN 43"/>
    <property type="match status" value="1"/>
</dbReference>
<feature type="transmembrane region" description="Helical" evidence="7">
    <location>
        <begin position="324"/>
        <end position="347"/>
    </location>
</feature>
<evidence type="ECO:0000256" key="7">
    <source>
        <dbReference type="SAM" id="Phobius"/>
    </source>
</evidence>
<dbReference type="OrthoDB" id="273988at2"/>
<keyword evidence="5 7" id="KW-1133">Transmembrane helix</keyword>